<evidence type="ECO:0000256" key="1">
    <source>
        <dbReference type="ARBA" id="ARBA00022801"/>
    </source>
</evidence>
<dbReference type="SMR" id="Q9RKF0"/>
<dbReference type="Gene3D" id="3.20.20.80">
    <property type="entry name" value="Glycosidases"/>
    <property type="match status" value="1"/>
</dbReference>
<dbReference type="EMBL" id="AL645882">
    <property type="protein sequence ID" value="CAB61811.1"/>
    <property type="molecule type" value="Genomic_DNA"/>
</dbReference>
<keyword evidence="1 6" id="KW-0378">Hydrolase</keyword>
<dbReference type="KEGG" id="sco:SCO3487"/>
<keyword evidence="3" id="KW-0732">Signal</keyword>
<proteinExistence type="predicted"/>
<dbReference type="PATRIC" id="fig|100226.15.peg.3546"/>
<evidence type="ECO:0000256" key="3">
    <source>
        <dbReference type="SAM" id="SignalP"/>
    </source>
</evidence>
<dbReference type="AlphaFoldDB" id="Q9RKF0"/>
<dbReference type="InParanoid" id="Q9RKF0"/>
<sequence>MTVHKRACTTPPPRASRSFRVRWPVLIAAACAGLVLATTSPPAVAAGAHDLGDETMLYDFQDGLVPAEVGPYQAKTTIVGRGDKKLRVDFQARKNYYSSFSVRPEPVWNWSAEESESLGIAMELTNPSDRSVQLTIDLESSTGVATRSVNVPAGGGGTYYFDVDSPALHRDTGLRADPSWLADKDVTSAVWMWGSKETDTSRISQLNFYVAGLLHDRSVIVDDIRVVRDAPADPDYLKGLVDAFGQNNKVDYKGKVSRTSEILRQRAAEAKDLRRHPVPEDRSRYGGWLNGPRLEATGNFRVEKYQGRWTLVDPDGYLFFSTGIDNARMFDSPTTTGYDFDHDAIQELPPPSLTAGGPEDLNRVQKSALPTRTKMSETRADLFSKLPKYRTRAGEGFGYAPDTLAGPVAQGETYSFYKANVARKYPGSNYMERWRDNTVDRMLSWGFTSFGNWTDPEMYDNDRIPYFAHGWIKGDFKTVSTGQDYWGPMPDPFDPAFSDAAARTARAVADEVADSPLAIGVFMDNELSWGNAGSFSTRYGVVIDTMSRDAAESPTKSAFSDELEEKYGTIDALNAAWQTTVPSWEALRSGSADLGSDETAKESDYSALMTLYATQYFKTVDAELDKVMPDHLYAGSRFASWGRTPEVVEAASKYVDIMSYNEYREGLHPSEWAFLEELDKPSLIGEFHMGTTTTGQPHPGLVSAGTQAERARMYAEYMEQLIDNPYMVGGHWFQYADSPVTGRALDGENYNIGFVSVTDRPYPEIVAAARDVNQRLYDRRYGNLATAEGHYTGRRSAE</sequence>
<feature type="domain" description="Glycoside hydrolase family 42 N-terminal" evidence="4">
    <location>
        <begin position="495"/>
        <end position="665"/>
    </location>
</feature>
<dbReference type="CAZy" id="GH50">
    <property type="family name" value="Glycoside Hydrolase Family 50"/>
</dbReference>
<dbReference type="PhylomeDB" id="Q9RKF0"/>
<evidence type="ECO:0000256" key="2">
    <source>
        <dbReference type="ARBA" id="ARBA00023295"/>
    </source>
</evidence>
<accession>Q9RKF0</accession>
<dbReference type="SUPFAM" id="SSF51445">
    <property type="entry name" value="(Trans)glycosidases"/>
    <property type="match status" value="1"/>
</dbReference>
<feature type="signal peptide" evidence="3">
    <location>
        <begin position="1"/>
        <end position="45"/>
    </location>
</feature>
<gene>
    <name evidence="6" type="ordered locus">SCO3487</name>
    <name evidence="6" type="ORF">SCE65.23</name>
</gene>
<dbReference type="Pfam" id="PF02449">
    <property type="entry name" value="Glyco_hydro_42"/>
    <property type="match status" value="1"/>
</dbReference>
<protein>
    <submittedName>
        <fullName evidence="6">Hydrolase</fullName>
    </submittedName>
</protein>
<dbReference type="Gene3D" id="2.60.120.430">
    <property type="entry name" value="Galactose-binding lectin"/>
    <property type="match status" value="1"/>
</dbReference>
<dbReference type="InterPro" id="IPR013529">
    <property type="entry name" value="Glyco_hydro_42_N"/>
</dbReference>
<feature type="domain" description="Agarase CBM-like" evidence="5">
    <location>
        <begin position="59"/>
        <end position="237"/>
    </location>
</feature>
<dbReference type="Pfam" id="PF17992">
    <property type="entry name" value="Agarase_CBM"/>
    <property type="match status" value="1"/>
</dbReference>
<dbReference type="GO" id="GO:0004565">
    <property type="term" value="F:beta-galactosidase activity"/>
    <property type="evidence" value="ECO:0007669"/>
    <property type="project" value="InterPro"/>
</dbReference>
<dbReference type="InterPro" id="IPR017853">
    <property type="entry name" value="GH"/>
</dbReference>
<keyword evidence="7" id="KW-1185">Reference proteome</keyword>
<dbReference type="HOGENOM" id="CLU_013448_0_0_11"/>
<dbReference type="Proteomes" id="UP000001973">
    <property type="component" value="Chromosome"/>
</dbReference>
<dbReference type="GO" id="GO:0009341">
    <property type="term" value="C:beta-galactosidase complex"/>
    <property type="evidence" value="ECO:0007669"/>
    <property type="project" value="InterPro"/>
</dbReference>
<reference evidence="6 7" key="1">
    <citation type="journal article" date="1996" name="Mol. Microbiol.">
        <title>A set of ordered cosmids and a detailed genetic and physical map for the 8 Mb Streptomyces coelicolor A3(2) chromosome.</title>
        <authorList>
            <person name="Redenbach M."/>
            <person name="Kieser H.M."/>
            <person name="Denapaite D."/>
            <person name="Eichner A."/>
            <person name="Cullum J."/>
            <person name="Kinashi H."/>
            <person name="Hopwood D.A."/>
        </authorList>
    </citation>
    <scope>NUCLEOTIDE SEQUENCE [LARGE SCALE GENOMIC DNA]</scope>
    <source>
        <strain evidence="7">ATCC BAA-471 / A3(2) / M145</strain>
    </source>
</reference>
<organism evidence="6 7">
    <name type="scientific">Streptomyces coelicolor (strain ATCC BAA-471 / A3(2) / M145)</name>
    <dbReference type="NCBI Taxonomy" id="100226"/>
    <lineage>
        <taxon>Bacteria</taxon>
        <taxon>Bacillati</taxon>
        <taxon>Actinomycetota</taxon>
        <taxon>Actinomycetes</taxon>
        <taxon>Kitasatosporales</taxon>
        <taxon>Streptomycetaceae</taxon>
        <taxon>Streptomyces</taxon>
        <taxon>Streptomyces albidoflavus group</taxon>
    </lineage>
</organism>
<dbReference type="EMBL" id="AL939116">
    <property type="protein sequence ID" value="CAB61811.1"/>
    <property type="molecule type" value="Genomic_DNA"/>
</dbReference>
<keyword evidence="2" id="KW-0326">Glycosidase</keyword>
<dbReference type="PaxDb" id="100226-SCO3487"/>
<dbReference type="STRING" id="100226.gene:17761109"/>
<name>Q9RKF0_STRCO</name>
<reference evidence="6 7" key="2">
    <citation type="journal article" date="2002" name="Nature">
        <title>Complete genome sequence of the model actinomycete Streptomyces coelicolor A3(2).</title>
        <authorList>
            <person name="Bentley S.D."/>
            <person name="Chater K.F."/>
            <person name="Cerdeno-Tarraga A.M."/>
            <person name="Challis G.L."/>
            <person name="Thomson N.R."/>
            <person name="James K.D."/>
            <person name="Harris D.E."/>
            <person name="Quail M.A."/>
            <person name="Kieser H."/>
            <person name="Harper D."/>
            <person name="Bateman A."/>
            <person name="Brown S."/>
            <person name="Chandra G."/>
            <person name="Chen C.W."/>
            <person name="Collins M."/>
            <person name="Cronin A."/>
            <person name="Fraser A."/>
            <person name="Goble A."/>
            <person name="Hidalgo J."/>
            <person name="Hornsby T."/>
            <person name="Howarth S."/>
            <person name="Huang C.H."/>
            <person name="Kieser T."/>
            <person name="Larke L."/>
            <person name="Murphy L."/>
            <person name="Oliver K."/>
            <person name="O'Neil S."/>
            <person name="Rabbinowitsch E."/>
            <person name="Rajandream M.A."/>
            <person name="Rutherford K."/>
            <person name="Rutter S."/>
            <person name="Seeger K."/>
            <person name="Saunders D."/>
            <person name="Sharp S."/>
            <person name="Squares R."/>
            <person name="Squares S."/>
            <person name="Taylor K."/>
            <person name="Warren T."/>
            <person name="Wietzorrek A."/>
            <person name="Woodward J."/>
            <person name="Barrell B.G."/>
            <person name="Parkhill J."/>
            <person name="Hopwood D.A."/>
        </authorList>
    </citation>
    <scope>NUCLEOTIDE SEQUENCE [LARGE SCALE GENOMIC DNA]</scope>
    <source>
        <strain evidence="7">ATCC BAA-471 / A3(2) / M145</strain>
    </source>
</reference>
<dbReference type="GO" id="GO:0005975">
    <property type="term" value="P:carbohydrate metabolic process"/>
    <property type="evidence" value="ECO:0007669"/>
    <property type="project" value="InterPro"/>
</dbReference>
<evidence type="ECO:0000313" key="6">
    <source>
        <dbReference type="EMBL" id="CAB61811.1"/>
    </source>
</evidence>
<evidence type="ECO:0000313" key="7">
    <source>
        <dbReference type="Proteomes" id="UP000001973"/>
    </source>
</evidence>
<feature type="chain" id="PRO_5030176936" evidence="3">
    <location>
        <begin position="46"/>
        <end position="798"/>
    </location>
</feature>
<evidence type="ECO:0000259" key="4">
    <source>
        <dbReference type="Pfam" id="PF02449"/>
    </source>
</evidence>
<dbReference type="InterPro" id="IPR040669">
    <property type="entry name" value="Agarase_CBM"/>
</dbReference>
<evidence type="ECO:0000259" key="5">
    <source>
        <dbReference type="Pfam" id="PF17992"/>
    </source>
</evidence>
<dbReference type="OrthoDB" id="9800974at2"/>
<dbReference type="eggNOG" id="COG1874">
    <property type="taxonomic scope" value="Bacteria"/>
</dbReference>